<evidence type="ECO:0000313" key="3">
    <source>
        <dbReference type="EMBL" id="KAF4694408.1"/>
    </source>
</evidence>
<dbReference type="InterPro" id="IPR011010">
    <property type="entry name" value="DNA_brk_join_enz"/>
</dbReference>
<protein>
    <submittedName>
        <fullName evidence="3">Uncharacterized protein</fullName>
    </submittedName>
</protein>
<keyword evidence="1" id="KW-0233">DNA recombination</keyword>
<dbReference type="InterPro" id="IPR013762">
    <property type="entry name" value="Integrase-like_cat_sf"/>
</dbReference>
<feature type="region of interest" description="Disordered" evidence="2">
    <location>
        <begin position="703"/>
        <end position="722"/>
    </location>
</feature>
<evidence type="ECO:0000256" key="1">
    <source>
        <dbReference type="ARBA" id="ARBA00023172"/>
    </source>
</evidence>
<accession>A0A7J6PDY6</accession>
<proteinExistence type="predicted"/>
<sequence length="722" mass="79942">MKQQCMNGGSPWVPAKDLYDDLRWVKAFFAVVTSPSSEGALPVNRDYLRLFPTKPASDIKKDIWVIQVDGSPVGVGGILIRNEKVVRWFADELTNDDLSVFSAVRGDCRWQSVWEGLALLLGVRLWRTLIPTHSVVICRSDSAVVLSSAMSFRSKSARLNCIMRELALDCALGARWFDFHFEHIKGSQNTSADCLSRLSAGKAVPPSLAQIPRDSCPSRDASFWRVTGTESPSLSVESPAGTLEFVRLMICPYRRGSQEKALAVITDDGGHRLQGAISEFHLSAYASSTRRSMESRLRTWCKLSESLKSPPFPLTPSLIFAVSAALTSAGYRSVRAYLDCAVTEHRNRGYQVDESLKVALKQSRRSAIRGLGPPKRMAPIGMEELHSLSSAAGVDLQFQQRVSFYIMCTWYLLRASEGVGLTLSRLVLDHGRREAHVVIDCSKTDTMGRGTTRTHGCCCAVSSNRPSMSGMAEAVCPYHAVWFLVESRLVQGATGDSLVICGGDHCGFTKAQLLSQVRQDLMKARVEMNPAEYYGTHSFRRGGTQMMAKFIPDKELQLFGRWKCSESMACYLGESLLKESHKYSSMVVTGSEELLRRACQPSQIQRFDGASVDREDQPRPRRGTERAIGLADSTRSSTAAARSAEVLRAGSDQDRSEVRATPVKYVRAEHRHTSRSWVRGSAKVSPMPKSWRRVSTVPDREKDRCVRSGGRNATLGLSDRCG</sequence>
<dbReference type="Gene3D" id="1.10.443.10">
    <property type="entry name" value="Intergrase catalytic core"/>
    <property type="match status" value="1"/>
</dbReference>
<gene>
    <name evidence="3" type="ORF">FOZ60_008278</name>
</gene>
<dbReference type="Proteomes" id="UP000541610">
    <property type="component" value="Unassembled WGS sequence"/>
</dbReference>
<dbReference type="SUPFAM" id="SSF56349">
    <property type="entry name" value="DNA breaking-rejoining enzymes"/>
    <property type="match status" value="1"/>
</dbReference>
<dbReference type="OrthoDB" id="3163890at2759"/>
<organism evidence="3 4">
    <name type="scientific">Perkinsus olseni</name>
    <name type="common">Perkinsus atlanticus</name>
    <dbReference type="NCBI Taxonomy" id="32597"/>
    <lineage>
        <taxon>Eukaryota</taxon>
        <taxon>Sar</taxon>
        <taxon>Alveolata</taxon>
        <taxon>Perkinsozoa</taxon>
        <taxon>Perkinsea</taxon>
        <taxon>Perkinsida</taxon>
        <taxon>Perkinsidae</taxon>
        <taxon>Perkinsus</taxon>
    </lineage>
</organism>
<dbReference type="EMBL" id="JABANP010000033">
    <property type="protein sequence ID" value="KAF4694408.1"/>
    <property type="molecule type" value="Genomic_DNA"/>
</dbReference>
<dbReference type="GO" id="GO:0015074">
    <property type="term" value="P:DNA integration"/>
    <property type="evidence" value="ECO:0007669"/>
    <property type="project" value="InterPro"/>
</dbReference>
<name>A0A7J6PDY6_PEROL</name>
<evidence type="ECO:0000313" key="4">
    <source>
        <dbReference type="Proteomes" id="UP000541610"/>
    </source>
</evidence>
<dbReference type="AlphaFoldDB" id="A0A7J6PDY6"/>
<comment type="caution">
    <text evidence="3">The sequence shown here is derived from an EMBL/GenBank/DDBJ whole genome shotgun (WGS) entry which is preliminary data.</text>
</comment>
<evidence type="ECO:0000256" key="2">
    <source>
        <dbReference type="SAM" id="MobiDB-lite"/>
    </source>
</evidence>
<dbReference type="GO" id="GO:0003677">
    <property type="term" value="F:DNA binding"/>
    <property type="evidence" value="ECO:0007669"/>
    <property type="project" value="InterPro"/>
</dbReference>
<reference evidence="3 4" key="1">
    <citation type="submission" date="2020-04" db="EMBL/GenBank/DDBJ databases">
        <title>Perkinsus olseni comparative genomics.</title>
        <authorList>
            <person name="Bogema D.R."/>
        </authorList>
    </citation>
    <scope>NUCLEOTIDE SEQUENCE [LARGE SCALE GENOMIC DNA]</scope>
    <source>
        <strain evidence="3">00978-12</strain>
    </source>
</reference>
<dbReference type="GO" id="GO:0006310">
    <property type="term" value="P:DNA recombination"/>
    <property type="evidence" value="ECO:0007669"/>
    <property type="project" value="UniProtKB-KW"/>
</dbReference>